<evidence type="ECO:0000313" key="4">
    <source>
        <dbReference type="Proteomes" id="UP000271031"/>
    </source>
</evidence>
<evidence type="ECO:0000259" key="2">
    <source>
        <dbReference type="Pfam" id="PF12850"/>
    </source>
</evidence>
<comment type="caution">
    <text evidence="3">The sequence shown here is derived from an EMBL/GenBank/DDBJ whole genome shotgun (WGS) entry which is preliminary data.</text>
</comment>
<dbReference type="InterPro" id="IPR024654">
    <property type="entry name" value="Calcineurin-like_PHP_lpxH"/>
</dbReference>
<sequence length="218" mass="25540">MKYAILSDIHGKRKHLKQVLKAIKAHDVDHIFCLGDIWECKIGKSQVKDFLFAFADQIVDYDPKLAKRLSSVSCIVGNQEERIRHLLPKEETDEELRYFLTLPPVIELTHGRLEHGHLFVNDKNWAPYPKRLDKHLLFFGHSHYSSLYQLQWQNKQWQPKKVDIQFGVPIELDLVRYWGINVGAVVSEEPEWLLYEETSNTVTFFRETVSSPENDKPA</sequence>
<gene>
    <name evidence="3" type="ORF">EDM56_13160</name>
</gene>
<dbReference type="EMBL" id="RHHQ01000010">
    <property type="protein sequence ID" value="RNB87777.1"/>
    <property type="molecule type" value="Genomic_DNA"/>
</dbReference>
<evidence type="ECO:0000313" key="3">
    <source>
        <dbReference type="EMBL" id="RNB87777.1"/>
    </source>
</evidence>
<accession>A0A3M8DKZ6</accession>
<dbReference type="SUPFAM" id="SSF56300">
    <property type="entry name" value="Metallo-dependent phosphatases"/>
    <property type="match status" value="1"/>
</dbReference>
<protein>
    <submittedName>
        <fullName evidence="3">Metallophosphoesterase</fullName>
    </submittedName>
</protein>
<dbReference type="Proteomes" id="UP000271031">
    <property type="component" value="Unassembled WGS sequence"/>
</dbReference>
<evidence type="ECO:0000256" key="1">
    <source>
        <dbReference type="ARBA" id="ARBA00008950"/>
    </source>
</evidence>
<organism evidence="3 4">
    <name type="scientific">Brevibacillus fluminis</name>
    <dbReference type="NCBI Taxonomy" id="511487"/>
    <lineage>
        <taxon>Bacteria</taxon>
        <taxon>Bacillati</taxon>
        <taxon>Bacillota</taxon>
        <taxon>Bacilli</taxon>
        <taxon>Bacillales</taxon>
        <taxon>Paenibacillaceae</taxon>
        <taxon>Brevibacillus</taxon>
    </lineage>
</organism>
<dbReference type="RefSeq" id="WP_122918382.1">
    <property type="nucleotide sequence ID" value="NZ_RHHQ01000010.1"/>
</dbReference>
<dbReference type="AlphaFoldDB" id="A0A3M8DKZ6"/>
<reference evidence="3 4" key="1">
    <citation type="submission" date="2018-10" db="EMBL/GenBank/DDBJ databases">
        <title>Phylogenomics of Brevibacillus.</title>
        <authorList>
            <person name="Dunlap C."/>
        </authorList>
    </citation>
    <scope>NUCLEOTIDE SEQUENCE [LARGE SCALE GENOMIC DNA]</scope>
    <source>
        <strain evidence="3 4">JCM 15716</strain>
    </source>
</reference>
<name>A0A3M8DKZ6_9BACL</name>
<dbReference type="Gene3D" id="3.60.21.10">
    <property type="match status" value="1"/>
</dbReference>
<dbReference type="Pfam" id="PF12850">
    <property type="entry name" value="Metallophos_2"/>
    <property type="match status" value="1"/>
</dbReference>
<dbReference type="InterPro" id="IPR029052">
    <property type="entry name" value="Metallo-depent_PP-like"/>
</dbReference>
<proteinExistence type="inferred from homology"/>
<keyword evidence="4" id="KW-1185">Reference proteome</keyword>
<dbReference type="OrthoDB" id="9813918at2"/>
<feature type="domain" description="Calcineurin-like phosphoesterase" evidence="2">
    <location>
        <begin position="1"/>
        <end position="146"/>
    </location>
</feature>
<comment type="similarity">
    <text evidence="1">Belongs to the metallophosphoesterase superfamily. YfcE family.</text>
</comment>